<organism evidence="2 3">
    <name type="scientific">Luteolibacter arcticus</name>
    <dbReference type="NCBI Taxonomy" id="1581411"/>
    <lineage>
        <taxon>Bacteria</taxon>
        <taxon>Pseudomonadati</taxon>
        <taxon>Verrucomicrobiota</taxon>
        <taxon>Verrucomicrobiia</taxon>
        <taxon>Verrucomicrobiales</taxon>
        <taxon>Verrucomicrobiaceae</taxon>
        <taxon>Luteolibacter</taxon>
    </lineage>
</organism>
<dbReference type="Proteomes" id="UP001320876">
    <property type="component" value="Unassembled WGS sequence"/>
</dbReference>
<sequence>MKPNQARNDAEECRMMAGLLFAIAIVSLIAGGCVWYSLGPGLGLLACVTVAVVSVVGFFHETGQARRLDRIARQRLPLYFENHGHE</sequence>
<feature type="transmembrane region" description="Helical" evidence="1">
    <location>
        <begin position="16"/>
        <end position="37"/>
    </location>
</feature>
<evidence type="ECO:0000313" key="2">
    <source>
        <dbReference type="EMBL" id="MCW1922689.1"/>
    </source>
</evidence>
<keyword evidence="3" id="KW-1185">Reference proteome</keyword>
<feature type="transmembrane region" description="Helical" evidence="1">
    <location>
        <begin position="43"/>
        <end position="60"/>
    </location>
</feature>
<evidence type="ECO:0000256" key="1">
    <source>
        <dbReference type="SAM" id="Phobius"/>
    </source>
</evidence>
<keyword evidence="1" id="KW-1133">Transmembrane helix</keyword>
<dbReference type="EMBL" id="JAPDDT010000003">
    <property type="protein sequence ID" value="MCW1922689.1"/>
    <property type="molecule type" value="Genomic_DNA"/>
</dbReference>
<keyword evidence="1" id="KW-0472">Membrane</keyword>
<protein>
    <recommendedName>
        <fullName evidence="4">UsfY protein</fullName>
    </recommendedName>
</protein>
<proteinExistence type="predicted"/>
<evidence type="ECO:0008006" key="4">
    <source>
        <dbReference type="Google" id="ProtNLM"/>
    </source>
</evidence>
<dbReference type="PROSITE" id="PS51257">
    <property type="entry name" value="PROKAR_LIPOPROTEIN"/>
    <property type="match status" value="1"/>
</dbReference>
<dbReference type="RefSeq" id="WP_264486797.1">
    <property type="nucleotide sequence ID" value="NZ_JAPDDT010000003.1"/>
</dbReference>
<comment type="caution">
    <text evidence="2">The sequence shown here is derived from an EMBL/GenBank/DDBJ whole genome shotgun (WGS) entry which is preliminary data.</text>
</comment>
<gene>
    <name evidence="2" type="ORF">OKA05_09000</name>
</gene>
<reference evidence="2 3" key="1">
    <citation type="submission" date="2022-10" db="EMBL/GenBank/DDBJ databases">
        <title>Luteolibacter arcticus strain CCTCC AB 2014275, whole genome shotgun sequencing project.</title>
        <authorList>
            <person name="Zhao G."/>
            <person name="Shen L."/>
        </authorList>
    </citation>
    <scope>NUCLEOTIDE SEQUENCE [LARGE SCALE GENOMIC DNA]</scope>
    <source>
        <strain evidence="2 3">CCTCC AB 2014275</strain>
    </source>
</reference>
<keyword evidence="1" id="KW-0812">Transmembrane</keyword>
<name>A0ABT3GHN2_9BACT</name>
<evidence type="ECO:0000313" key="3">
    <source>
        <dbReference type="Proteomes" id="UP001320876"/>
    </source>
</evidence>
<accession>A0ABT3GHN2</accession>